<evidence type="ECO:0000313" key="2">
    <source>
        <dbReference type="Proteomes" id="UP000663850"/>
    </source>
</evidence>
<reference evidence="1" key="1">
    <citation type="submission" date="2021-01" db="EMBL/GenBank/DDBJ databases">
        <authorList>
            <person name="Kaushik A."/>
        </authorList>
    </citation>
    <scope>NUCLEOTIDE SEQUENCE</scope>
    <source>
        <strain evidence="1">Type strain: AG8-Rh-89/</strain>
    </source>
</reference>
<sequence length="124" mass="14173">MCRQITEGTQHRGCGHYVLHWVSAIYGAKLAKKISSGIFNRAFQIAKTRDATRAPNIPIAAKHTTLVQWNMVPIFRSMLLPHTTPTFHLTQISFQNHCHELRAMRTVQDVFCFRRKTSPTILNG</sequence>
<organism evidence="1 2">
    <name type="scientific">Rhizoctonia solani</name>
    <dbReference type="NCBI Taxonomy" id="456999"/>
    <lineage>
        <taxon>Eukaryota</taxon>
        <taxon>Fungi</taxon>
        <taxon>Dikarya</taxon>
        <taxon>Basidiomycota</taxon>
        <taxon>Agaricomycotina</taxon>
        <taxon>Agaricomycetes</taxon>
        <taxon>Cantharellales</taxon>
        <taxon>Ceratobasidiaceae</taxon>
        <taxon>Rhizoctonia</taxon>
    </lineage>
</organism>
<protein>
    <submittedName>
        <fullName evidence="1">Uncharacterized protein</fullName>
    </submittedName>
</protein>
<evidence type="ECO:0000313" key="1">
    <source>
        <dbReference type="EMBL" id="CAE6420677.1"/>
    </source>
</evidence>
<proteinExistence type="predicted"/>
<dbReference type="EMBL" id="CAJMWZ010000525">
    <property type="protein sequence ID" value="CAE6420677.1"/>
    <property type="molecule type" value="Genomic_DNA"/>
</dbReference>
<name>A0A8H3AIT9_9AGAM</name>
<comment type="caution">
    <text evidence="1">The sequence shown here is derived from an EMBL/GenBank/DDBJ whole genome shotgun (WGS) entry which is preliminary data.</text>
</comment>
<dbReference type="AlphaFoldDB" id="A0A8H3AIT9"/>
<dbReference type="Proteomes" id="UP000663850">
    <property type="component" value="Unassembled WGS sequence"/>
</dbReference>
<gene>
    <name evidence="1" type="ORF">RDB_LOCUS9518</name>
</gene>
<accession>A0A8H3AIT9</accession>